<sequence length="238" mass="26722">MLSHLSRFTRTTPGLEKTLRLIQSICVLALQVPDLNHVAISRFGIAKQQLALTRRFLRFFNFIECFNRVFGLLGTTPRSMSTDSRQSGGGSWGEMITTILEISKWSCFGCYFLLEDLTLLHATSIHPLPTTWNKTLLTEANKFWFYALLFSLLTSGMSFLSLSFSSSPSSSSNAKKNKRNPTTRSITPFSLFKKVLVDTCDLLIPGTFLGWIPMQQMGVGVGMVTSTLVSGWEIWRTI</sequence>
<dbReference type="PANTHER" id="PTHR12652">
    <property type="entry name" value="PEROXISOMAL BIOGENESIS FACTOR 11"/>
    <property type="match status" value="1"/>
</dbReference>
<keyword evidence="2 5" id="KW-0472">Membrane</keyword>
<evidence type="ECO:0000256" key="1">
    <source>
        <dbReference type="ARBA" id="ARBA00022593"/>
    </source>
</evidence>
<evidence type="ECO:0000256" key="4">
    <source>
        <dbReference type="ARBA" id="ARBA00046271"/>
    </source>
</evidence>
<keyword evidence="5" id="KW-0812">Transmembrane</keyword>
<dbReference type="GO" id="GO:0005778">
    <property type="term" value="C:peroxisomal membrane"/>
    <property type="evidence" value="ECO:0007669"/>
    <property type="project" value="UniProtKB-SubCell"/>
</dbReference>
<comment type="subcellular location">
    <subcellularLocation>
        <location evidence="4">Peroxisome membrane</location>
    </subcellularLocation>
</comment>
<dbReference type="VEuPathDB" id="FungiDB:BO78DRAFT_371055"/>
<dbReference type="AlphaFoldDB" id="A0A319E5Z1"/>
<organism evidence="6 7">
    <name type="scientific">Aspergillus sclerotiicarbonarius (strain CBS 121057 / IBT 28362)</name>
    <dbReference type="NCBI Taxonomy" id="1448318"/>
    <lineage>
        <taxon>Eukaryota</taxon>
        <taxon>Fungi</taxon>
        <taxon>Dikarya</taxon>
        <taxon>Ascomycota</taxon>
        <taxon>Pezizomycotina</taxon>
        <taxon>Eurotiomycetes</taxon>
        <taxon>Eurotiomycetidae</taxon>
        <taxon>Eurotiales</taxon>
        <taxon>Aspergillaceae</taxon>
        <taxon>Aspergillus</taxon>
        <taxon>Aspergillus subgen. Circumdati</taxon>
    </lineage>
</organism>
<dbReference type="Pfam" id="PF05648">
    <property type="entry name" value="PEX11"/>
    <property type="match status" value="1"/>
</dbReference>
<keyword evidence="7" id="KW-1185">Reference proteome</keyword>
<gene>
    <name evidence="6" type="ORF">BO78DRAFT_371055</name>
</gene>
<evidence type="ECO:0000256" key="3">
    <source>
        <dbReference type="ARBA" id="ARBA00023140"/>
    </source>
</evidence>
<evidence type="ECO:0008006" key="8">
    <source>
        <dbReference type="Google" id="ProtNLM"/>
    </source>
</evidence>
<dbReference type="PANTHER" id="PTHR12652:SF23">
    <property type="entry name" value="MICROBODY (PEROXISOME) PROLIFERATION PROTEIN PEROXIN 11B (EUROFUNG)"/>
    <property type="match status" value="1"/>
</dbReference>
<keyword evidence="1" id="KW-0962">Peroxisome biogenesis</keyword>
<evidence type="ECO:0000313" key="6">
    <source>
        <dbReference type="EMBL" id="PYI05401.1"/>
    </source>
</evidence>
<name>A0A319E5Z1_ASPSB</name>
<accession>A0A319E5Z1</accession>
<dbReference type="InterPro" id="IPR008733">
    <property type="entry name" value="PEX11"/>
</dbReference>
<keyword evidence="5" id="KW-1133">Transmembrane helix</keyword>
<dbReference type="EMBL" id="KZ826358">
    <property type="protein sequence ID" value="PYI05401.1"/>
    <property type="molecule type" value="Genomic_DNA"/>
</dbReference>
<dbReference type="OrthoDB" id="3636394at2759"/>
<dbReference type="Proteomes" id="UP000248423">
    <property type="component" value="Unassembled WGS sequence"/>
</dbReference>
<reference evidence="6 7" key="1">
    <citation type="submission" date="2018-02" db="EMBL/GenBank/DDBJ databases">
        <title>The genomes of Aspergillus section Nigri reveals drivers in fungal speciation.</title>
        <authorList>
            <consortium name="DOE Joint Genome Institute"/>
            <person name="Vesth T.C."/>
            <person name="Nybo J."/>
            <person name="Theobald S."/>
            <person name="Brandl J."/>
            <person name="Frisvad J.C."/>
            <person name="Nielsen K.F."/>
            <person name="Lyhne E.K."/>
            <person name="Kogle M.E."/>
            <person name="Kuo A."/>
            <person name="Riley R."/>
            <person name="Clum A."/>
            <person name="Nolan M."/>
            <person name="Lipzen A."/>
            <person name="Salamov A."/>
            <person name="Henrissat B."/>
            <person name="Wiebenga A."/>
            <person name="De vries R.P."/>
            <person name="Grigoriev I.V."/>
            <person name="Mortensen U.H."/>
            <person name="Andersen M.R."/>
            <person name="Baker S.E."/>
        </authorList>
    </citation>
    <scope>NUCLEOTIDE SEQUENCE [LARGE SCALE GENOMIC DNA]</scope>
    <source>
        <strain evidence="6 7">CBS 121057</strain>
    </source>
</reference>
<dbReference type="GO" id="GO:0016559">
    <property type="term" value="P:peroxisome fission"/>
    <property type="evidence" value="ECO:0007669"/>
    <property type="project" value="InterPro"/>
</dbReference>
<feature type="transmembrane region" description="Helical" evidence="5">
    <location>
        <begin position="143"/>
        <end position="164"/>
    </location>
</feature>
<evidence type="ECO:0000313" key="7">
    <source>
        <dbReference type="Proteomes" id="UP000248423"/>
    </source>
</evidence>
<proteinExistence type="predicted"/>
<protein>
    <recommendedName>
        <fullName evidence="8">PEX11 domain protein</fullName>
    </recommendedName>
</protein>
<evidence type="ECO:0000256" key="2">
    <source>
        <dbReference type="ARBA" id="ARBA00023136"/>
    </source>
</evidence>
<keyword evidence="3" id="KW-0576">Peroxisome</keyword>
<evidence type="ECO:0000256" key="5">
    <source>
        <dbReference type="SAM" id="Phobius"/>
    </source>
</evidence>